<accession>A0A0W0XUE2</accession>
<proteinExistence type="predicted"/>
<evidence type="ECO:0000313" key="2">
    <source>
        <dbReference type="EMBL" id="KTD48439.1"/>
    </source>
</evidence>
<dbReference type="EMBL" id="LNYT01000007">
    <property type="protein sequence ID" value="KTD48439.1"/>
    <property type="molecule type" value="Genomic_DNA"/>
</dbReference>
<feature type="transmembrane region" description="Helical" evidence="1">
    <location>
        <begin position="77"/>
        <end position="102"/>
    </location>
</feature>
<dbReference type="AlphaFoldDB" id="A0A0W0XUE2"/>
<gene>
    <name evidence="2" type="ORF">Lrub_0790</name>
</gene>
<name>A0A0W0XUE2_9GAMM</name>
<keyword evidence="3" id="KW-1185">Reference proteome</keyword>
<keyword evidence="1" id="KW-0812">Transmembrane</keyword>
<sequence length="166" mass="18541">MMFMFHSAEMLGLIAIALGIMLVVWALRNEGNSTGLSKVFGWLIVIIGVLGELCSTYYSIKYWYAGYFQMPMIQGEAFIFHTAQMLSLVAIALGIILVVWASRNEGLGISLAKVFGWLIILFAILGMICSGYYATVYWYKGYIQTPASMHMTMPHQTSSQNQPSNQ</sequence>
<dbReference type="Proteomes" id="UP000054608">
    <property type="component" value="Unassembled WGS sequence"/>
</dbReference>
<feature type="transmembrane region" description="Helical" evidence="1">
    <location>
        <begin position="42"/>
        <end position="65"/>
    </location>
</feature>
<dbReference type="PATRIC" id="fig|458.5.peg.823"/>
<evidence type="ECO:0000313" key="3">
    <source>
        <dbReference type="Proteomes" id="UP000054608"/>
    </source>
</evidence>
<dbReference type="RefSeq" id="WP_058530913.1">
    <property type="nucleotide sequence ID" value="NZ_CAAAIN010000001.1"/>
</dbReference>
<protein>
    <submittedName>
        <fullName evidence="2">Uncharacterized protein</fullName>
    </submittedName>
</protein>
<evidence type="ECO:0000256" key="1">
    <source>
        <dbReference type="SAM" id="Phobius"/>
    </source>
</evidence>
<feature type="transmembrane region" description="Helical" evidence="1">
    <location>
        <begin position="114"/>
        <end position="139"/>
    </location>
</feature>
<comment type="caution">
    <text evidence="2">The sequence shown here is derived from an EMBL/GenBank/DDBJ whole genome shotgun (WGS) entry which is preliminary data.</text>
</comment>
<reference evidence="2 3" key="1">
    <citation type="submission" date="2015-11" db="EMBL/GenBank/DDBJ databases">
        <title>Genomic analysis of 38 Legionella species identifies large and diverse effector repertoires.</title>
        <authorList>
            <person name="Burstein D."/>
            <person name="Amaro F."/>
            <person name="Zusman T."/>
            <person name="Lifshitz Z."/>
            <person name="Cohen O."/>
            <person name="Gilbert J.A."/>
            <person name="Pupko T."/>
            <person name="Shuman H.A."/>
            <person name="Segal G."/>
        </authorList>
    </citation>
    <scope>NUCLEOTIDE SEQUENCE [LARGE SCALE GENOMIC DNA]</scope>
    <source>
        <strain evidence="2 3">WA-270A-C2</strain>
    </source>
</reference>
<keyword evidence="1" id="KW-0472">Membrane</keyword>
<dbReference type="STRING" id="458.Lrub_0790"/>
<organism evidence="2 3">
    <name type="scientific">Legionella rubrilucens</name>
    <dbReference type="NCBI Taxonomy" id="458"/>
    <lineage>
        <taxon>Bacteria</taxon>
        <taxon>Pseudomonadati</taxon>
        <taxon>Pseudomonadota</taxon>
        <taxon>Gammaproteobacteria</taxon>
        <taxon>Legionellales</taxon>
        <taxon>Legionellaceae</taxon>
        <taxon>Legionella</taxon>
    </lineage>
</organism>
<keyword evidence="1" id="KW-1133">Transmembrane helix</keyword>